<gene>
    <name evidence="1" type="ORF">NQ176_g11039</name>
</gene>
<comment type="caution">
    <text evidence="1">The sequence shown here is derived from an EMBL/GenBank/DDBJ whole genome shotgun (WGS) entry which is preliminary data.</text>
</comment>
<dbReference type="EMBL" id="JANJQO010003397">
    <property type="protein sequence ID" value="KAJ2960684.1"/>
    <property type="molecule type" value="Genomic_DNA"/>
</dbReference>
<evidence type="ECO:0000313" key="1">
    <source>
        <dbReference type="EMBL" id="KAJ2960684.1"/>
    </source>
</evidence>
<proteinExistence type="predicted"/>
<name>A0ACC1MCB3_9HYPO</name>
<keyword evidence="2" id="KW-1185">Reference proteome</keyword>
<dbReference type="Proteomes" id="UP001143910">
    <property type="component" value="Unassembled WGS sequence"/>
</dbReference>
<organism evidence="1 2">
    <name type="scientific">Zarea fungicola</name>
    <dbReference type="NCBI Taxonomy" id="93591"/>
    <lineage>
        <taxon>Eukaryota</taxon>
        <taxon>Fungi</taxon>
        <taxon>Dikarya</taxon>
        <taxon>Ascomycota</taxon>
        <taxon>Pezizomycotina</taxon>
        <taxon>Sordariomycetes</taxon>
        <taxon>Hypocreomycetidae</taxon>
        <taxon>Hypocreales</taxon>
        <taxon>Cordycipitaceae</taxon>
        <taxon>Zarea</taxon>
    </lineage>
</organism>
<protein>
    <submittedName>
        <fullName evidence="1">Uncharacterized protein</fullName>
    </submittedName>
</protein>
<accession>A0ACC1MCB3</accession>
<sequence>MASSTSELGDLEKAYAATTSSQQGNEAKNGTIGKASLNNNIDGNEKNSRDCEGWAAGQDALTPVCSRAAVGRLPGEEEESTHTPCRGNENQDYGSGDESDDENEDATSPTGVLGRVLSRMTSKSSVDPGPPPDGGWVAWSQCLVGHLVIFTTW</sequence>
<evidence type="ECO:0000313" key="2">
    <source>
        <dbReference type="Proteomes" id="UP001143910"/>
    </source>
</evidence>
<reference evidence="1" key="1">
    <citation type="submission" date="2022-08" db="EMBL/GenBank/DDBJ databases">
        <title>Genome Sequence of Lecanicillium fungicola.</title>
        <authorList>
            <person name="Buettner E."/>
        </authorList>
    </citation>
    <scope>NUCLEOTIDE SEQUENCE</scope>
    <source>
        <strain evidence="1">Babe33</strain>
    </source>
</reference>